<keyword evidence="2" id="KW-1185">Reference proteome</keyword>
<sequence length="135" mass="14875">MRLGYVQELIVGGAINRGEEEKSFSDLIGSKEVKEHCYIRSVRSGLVDFDPVVLEAQIACNTVQNSIVPFAPENGPHKLITEPIRSPDRVSVSTDSCPYPPGFGLDELGTYLHDKIRAENSVEFVRDTPPCENNG</sequence>
<organism evidence="1 2">
    <name type="scientific">Stylosanthes scabra</name>
    <dbReference type="NCBI Taxonomy" id="79078"/>
    <lineage>
        <taxon>Eukaryota</taxon>
        <taxon>Viridiplantae</taxon>
        <taxon>Streptophyta</taxon>
        <taxon>Embryophyta</taxon>
        <taxon>Tracheophyta</taxon>
        <taxon>Spermatophyta</taxon>
        <taxon>Magnoliopsida</taxon>
        <taxon>eudicotyledons</taxon>
        <taxon>Gunneridae</taxon>
        <taxon>Pentapetalae</taxon>
        <taxon>rosids</taxon>
        <taxon>fabids</taxon>
        <taxon>Fabales</taxon>
        <taxon>Fabaceae</taxon>
        <taxon>Papilionoideae</taxon>
        <taxon>50 kb inversion clade</taxon>
        <taxon>dalbergioids sensu lato</taxon>
        <taxon>Dalbergieae</taxon>
        <taxon>Pterocarpus clade</taxon>
        <taxon>Stylosanthes</taxon>
    </lineage>
</organism>
<dbReference type="Proteomes" id="UP001341840">
    <property type="component" value="Unassembled WGS sequence"/>
</dbReference>
<name>A0ABU6X7G1_9FABA</name>
<gene>
    <name evidence="1" type="ORF">PIB30_023413</name>
</gene>
<evidence type="ECO:0000313" key="2">
    <source>
        <dbReference type="Proteomes" id="UP001341840"/>
    </source>
</evidence>
<evidence type="ECO:0000313" key="1">
    <source>
        <dbReference type="EMBL" id="MED6193892.1"/>
    </source>
</evidence>
<proteinExistence type="predicted"/>
<accession>A0ABU6X7G1</accession>
<protein>
    <submittedName>
        <fullName evidence="1">Uncharacterized protein</fullName>
    </submittedName>
</protein>
<dbReference type="EMBL" id="JASCZI010211530">
    <property type="protein sequence ID" value="MED6193892.1"/>
    <property type="molecule type" value="Genomic_DNA"/>
</dbReference>
<comment type="caution">
    <text evidence="1">The sequence shown here is derived from an EMBL/GenBank/DDBJ whole genome shotgun (WGS) entry which is preliminary data.</text>
</comment>
<reference evidence="1 2" key="1">
    <citation type="journal article" date="2023" name="Plants (Basel)">
        <title>Bridging the Gap: Combining Genomics and Transcriptomics Approaches to Understand Stylosanthes scabra, an Orphan Legume from the Brazilian Caatinga.</title>
        <authorList>
            <person name="Ferreira-Neto J.R.C."/>
            <person name="da Silva M.D."/>
            <person name="Binneck E."/>
            <person name="de Melo N.F."/>
            <person name="da Silva R.H."/>
            <person name="de Melo A.L.T.M."/>
            <person name="Pandolfi V."/>
            <person name="Bustamante F.O."/>
            <person name="Brasileiro-Vidal A.C."/>
            <person name="Benko-Iseppon A.M."/>
        </authorList>
    </citation>
    <scope>NUCLEOTIDE SEQUENCE [LARGE SCALE GENOMIC DNA]</scope>
    <source>
        <tissue evidence="1">Leaves</tissue>
    </source>
</reference>